<dbReference type="PROSITE" id="PS50977">
    <property type="entry name" value="HTH_TETR_2"/>
    <property type="match status" value="1"/>
</dbReference>
<reference evidence="4" key="1">
    <citation type="journal article" date="2019" name="Phytopathology">
        <title>A Novel Group of Rhizobium tumorigenes-Like Agrobacteria Associated with Crown Gall Disease of Rhododendron and Blueberry.</title>
        <authorList>
            <person name="Kuzmanovic N."/>
            <person name="Behrens P."/>
            <person name="Idczak E."/>
            <person name="Wagner S."/>
            <person name="Gotz M."/>
            <person name="Sproer C."/>
            <person name="Bunk B."/>
            <person name="Overmann J."/>
            <person name="Smalla K."/>
        </authorList>
    </citation>
    <scope>NUCLEOTIDE SEQUENCE</scope>
    <source>
        <strain evidence="4">Rho-6.2</strain>
    </source>
</reference>
<feature type="DNA-binding region" description="H-T-H motif" evidence="2">
    <location>
        <begin position="30"/>
        <end position="49"/>
    </location>
</feature>
<keyword evidence="1 2" id="KW-0238">DNA-binding</keyword>
<dbReference type="InterPro" id="IPR036271">
    <property type="entry name" value="Tet_transcr_reg_TetR-rel_C_sf"/>
</dbReference>
<protein>
    <submittedName>
        <fullName evidence="4">TetR/AcrR family transcriptional regulator</fullName>
    </submittedName>
</protein>
<dbReference type="Gene3D" id="1.10.357.10">
    <property type="entry name" value="Tetracycline Repressor, domain 2"/>
    <property type="match status" value="1"/>
</dbReference>
<evidence type="ECO:0000259" key="3">
    <source>
        <dbReference type="PROSITE" id="PS50977"/>
    </source>
</evidence>
<dbReference type="RefSeq" id="WP_142832496.1">
    <property type="nucleotide sequence ID" value="NZ_CP117267.1"/>
</dbReference>
<evidence type="ECO:0000313" key="5">
    <source>
        <dbReference type="Proteomes" id="UP000318939"/>
    </source>
</evidence>
<name>A0ABY8IH55_9HYPH</name>
<feature type="domain" description="HTH tetR-type" evidence="3">
    <location>
        <begin position="8"/>
        <end position="67"/>
    </location>
</feature>
<gene>
    <name evidence="4" type="ORF">PR018_15945</name>
</gene>
<dbReference type="PANTHER" id="PTHR30055">
    <property type="entry name" value="HTH-TYPE TRANSCRIPTIONAL REGULATOR RUTR"/>
    <property type="match status" value="1"/>
</dbReference>
<evidence type="ECO:0000256" key="1">
    <source>
        <dbReference type="ARBA" id="ARBA00023125"/>
    </source>
</evidence>
<proteinExistence type="predicted"/>
<keyword evidence="5" id="KW-1185">Reference proteome</keyword>
<dbReference type="InterPro" id="IPR009057">
    <property type="entry name" value="Homeodomain-like_sf"/>
</dbReference>
<accession>A0ABY8IH55</accession>
<dbReference type="EMBL" id="CP117267">
    <property type="protein sequence ID" value="WFS22611.1"/>
    <property type="molecule type" value="Genomic_DNA"/>
</dbReference>
<dbReference type="PANTHER" id="PTHR30055:SF222">
    <property type="entry name" value="REGULATORY PROTEIN"/>
    <property type="match status" value="1"/>
</dbReference>
<dbReference type="Pfam" id="PF00440">
    <property type="entry name" value="TetR_N"/>
    <property type="match status" value="1"/>
</dbReference>
<dbReference type="Proteomes" id="UP000318939">
    <property type="component" value="Chromosome"/>
</dbReference>
<sequence length="189" mass="20459">MMARPRSDEKRSAIMKAAIAIIAAQGTSAPTAMIAKEAGVSNGALFTYFETKAELLNQLYKELKTEMAMSTTVGIPTHADMHDQVLHVWNGWLNWTLANPQKRRVLAHLGVSNEVTTASRQAVDEVYADVEALLDRSRANGPLRDAPLMFVATLVTGILDATADYIARDPAGADAHAAAGFRALWRILG</sequence>
<dbReference type="SUPFAM" id="SSF48498">
    <property type="entry name" value="Tetracyclin repressor-like, C-terminal domain"/>
    <property type="match status" value="1"/>
</dbReference>
<dbReference type="InterPro" id="IPR050109">
    <property type="entry name" value="HTH-type_TetR-like_transc_reg"/>
</dbReference>
<evidence type="ECO:0000256" key="2">
    <source>
        <dbReference type="PROSITE-ProRule" id="PRU00335"/>
    </source>
</evidence>
<dbReference type="PRINTS" id="PR00455">
    <property type="entry name" value="HTHTETR"/>
</dbReference>
<reference evidence="4" key="2">
    <citation type="journal article" date="2023" name="MicrobiologyOpen">
        <title>Genomics of the tumorigenes clade of the family Rhizobiaceae and description of Rhizobium rhododendri sp. nov.</title>
        <authorList>
            <person name="Kuzmanovic N."/>
            <person name="diCenzo G.C."/>
            <person name="Bunk B."/>
            <person name="Sproeer C."/>
            <person name="Fruehling A."/>
            <person name="Neumann-Schaal M."/>
            <person name="Overmann J."/>
            <person name="Smalla K."/>
        </authorList>
    </citation>
    <scope>NUCLEOTIDE SEQUENCE</scope>
    <source>
        <strain evidence="4">Rho-6.2</strain>
    </source>
</reference>
<dbReference type="InterPro" id="IPR001647">
    <property type="entry name" value="HTH_TetR"/>
</dbReference>
<organism evidence="4 5">
    <name type="scientific">Rhizobium rhododendri</name>
    <dbReference type="NCBI Taxonomy" id="2506430"/>
    <lineage>
        <taxon>Bacteria</taxon>
        <taxon>Pseudomonadati</taxon>
        <taxon>Pseudomonadota</taxon>
        <taxon>Alphaproteobacteria</taxon>
        <taxon>Hyphomicrobiales</taxon>
        <taxon>Rhizobiaceae</taxon>
        <taxon>Rhizobium/Agrobacterium group</taxon>
        <taxon>Rhizobium</taxon>
    </lineage>
</organism>
<dbReference type="SUPFAM" id="SSF46689">
    <property type="entry name" value="Homeodomain-like"/>
    <property type="match status" value="1"/>
</dbReference>
<evidence type="ECO:0000313" key="4">
    <source>
        <dbReference type="EMBL" id="WFS22611.1"/>
    </source>
</evidence>